<accession>A0A0F7STY5</accession>
<keyword evidence="5 9" id="KW-0999">Mitochondrion inner membrane</keyword>
<comment type="function">
    <text evidence="1 9">Component of the MICOS complex, a large protein complex of the mitochondrial inner membrane that plays crucial roles in the maintenance of crista junctions, inner membrane architecture, and formation of contact sites to the outer membrane.</text>
</comment>
<dbReference type="InterPro" id="IPR007512">
    <property type="entry name" value="Mic10"/>
</dbReference>
<evidence type="ECO:0000256" key="5">
    <source>
        <dbReference type="ARBA" id="ARBA00022792"/>
    </source>
</evidence>
<evidence type="ECO:0000256" key="7">
    <source>
        <dbReference type="ARBA" id="ARBA00023128"/>
    </source>
</evidence>
<keyword evidence="4 9" id="KW-0812">Transmembrane</keyword>
<sequence>MSTPFNTPVSAPIPSEDIVAKKFDACVADLIVKTGVGFSVGVALSVIVFKRRTWPVALATGFGIGQAYQNCDRSFNPYNVPGSKVLAAENVKRI</sequence>
<dbReference type="Pfam" id="PF04418">
    <property type="entry name" value="DUF543"/>
    <property type="match status" value="1"/>
</dbReference>
<keyword evidence="7 9" id="KW-0496">Mitochondrion</keyword>
<dbReference type="PANTHER" id="PTHR21304">
    <property type="entry name" value="MICOS COMPLEX SUBUNIT MIC10"/>
    <property type="match status" value="1"/>
</dbReference>
<evidence type="ECO:0000256" key="1">
    <source>
        <dbReference type="ARBA" id="ARBA00002689"/>
    </source>
</evidence>
<name>A0A0F7STY5_PHARH</name>
<proteinExistence type="inferred from homology"/>
<feature type="transmembrane region" description="Helical" evidence="9">
    <location>
        <begin position="30"/>
        <end position="49"/>
    </location>
</feature>
<organism evidence="10">
    <name type="scientific">Phaffia rhodozyma</name>
    <name type="common">Yeast</name>
    <name type="synonym">Xanthophyllomyces dendrorhous</name>
    <dbReference type="NCBI Taxonomy" id="264483"/>
    <lineage>
        <taxon>Eukaryota</taxon>
        <taxon>Fungi</taxon>
        <taxon>Dikarya</taxon>
        <taxon>Basidiomycota</taxon>
        <taxon>Agaricomycotina</taxon>
        <taxon>Tremellomycetes</taxon>
        <taxon>Cystofilobasidiales</taxon>
        <taxon>Mrakiaceae</taxon>
        <taxon>Phaffia</taxon>
    </lineage>
</organism>
<comment type="subcellular location">
    <subcellularLocation>
        <location evidence="2 9">Mitochondrion inner membrane</location>
        <topology evidence="2 9">Single-pass membrane protein</topology>
    </subcellularLocation>
</comment>
<evidence type="ECO:0000256" key="4">
    <source>
        <dbReference type="ARBA" id="ARBA00022692"/>
    </source>
</evidence>
<evidence type="ECO:0000256" key="9">
    <source>
        <dbReference type="RuleBase" id="RU363011"/>
    </source>
</evidence>
<comment type="subunit">
    <text evidence="9">Component of the mitochondrial contact site and cristae organizing system (MICOS) complex.</text>
</comment>
<keyword evidence="8 9" id="KW-0472">Membrane</keyword>
<protein>
    <recommendedName>
        <fullName evidence="9">MICOS complex subunit MIC10</fullName>
    </recommendedName>
</protein>
<evidence type="ECO:0000256" key="8">
    <source>
        <dbReference type="ARBA" id="ARBA00023136"/>
    </source>
</evidence>
<evidence type="ECO:0000256" key="2">
    <source>
        <dbReference type="ARBA" id="ARBA00004434"/>
    </source>
</evidence>
<evidence type="ECO:0000256" key="3">
    <source>
        <dbReference type="ARBA" id="ARBA00006792"/>
    </source>
</evidence>
<dbReference type="EMBL" id="LN483157">
    <property type="protein sequence ID" value="CED84144.1"/>
    <property type="molecule type" value="Genomic_DNA"/>
</dbReference>
<comment type="similarity">
    <text evidence="3 9">Belongs to the MICOS complex subunit Mic10 family.</text>
</comment>
<dbReference type="GO" id="GO:0061617">
    <property type="term" value="C:MICOS complex"/>
    <property type="evidence" value="ECO:0007669"/>
    <property type="project" value="UniProtKB-UniRule"/>
</dbReference>
<evidence type="ECO:0000313" key="10">
    <source>
        <dbReference type="EMBL" id="CED84144.1"/>
    </source>
</evidence>
<keyword evidence="6 9" id="KW-1133">Transmembrane helix</keyword>
<evidence type="ECO:0000256" key="6">
    <source>
        <dbReference type="ARBA" id="ARBA00022989"/>
    </source>
</evidence>
<reference evidence="10" key="1">
    <citation type="submission" date="2014-08" db="EMBL/GenBank/DDBJ databases">
        <authorList>
            <person name="Sharma Rahul"/>
            <person name="Thines Marco"/>
        </authorList>
    </citation>
    <scope>NUCLEOTIDE SEQUENCE</scope>
</reference>
<dbReference type="AlphaFoldDB" id="A0A0F7STY5"/>
<dbReference type="PANTHER" id="PTHR21304:SF0">
    <property type="entry name" value="MICOS COMPLEX SUBUNIT MIC10"/>
    <property type="match status" value="1"/>
</dbReference>